<evidence type="ECO:0000313" key="2">
    <source>
        <dbReference type="EMBL" id="MXR51965.1"/>
    </source>
</evidence>
<dbReference type="RefSeq" id="WP_159764087.1">
    <property type="nucleotide sequence ID" value="NZ_WUUT01000003.1"/>
</dbReference>
<dbReference type="Pfam" id="PF23955">
    <property type="entry name" value="DUF7284"/>
    <property type="match status" value="1"/>
</dbReference>
<reference evidence="2 3" key="1">
    <citation type="submission" date="2019-12" db="EMBL/GenBank/DDBJ databases">
        <title>Isolation and characterization of three novel carbon monoxide-oxidizing members of Halobacteria from salione crusts and soils.</title>
        <authorList>
            <person name="Myers M.R."/>
            <person name="King G.M."/>
        </authorList>
    </citation>
    <scope>NUCLEOTIDE SEQUENCE [LARGE SCALE GENOMIC DNA]</scope>
    <source>
        <strain evidence="2 3">WSH3</strain>
    </source>
</reference>
<keyword evidence="3" id="KW-1185">Reference proteome</keyword>
<dbReference type="InterPro" id="IPR055708">
    <property type="entry name" value="DUF7284"/>
</dbReference>
<evidence type="ECO:0000313" key="3">
    <source>
        <dbReference type="Proteomes" id="UP000466535"/>
    </source>
</evidence>
<accession>A0A6B0T1Y9</accession>
<keyword evidence="1" id="KW-0472">Membrane</keyword>
<dbReference type="Proteomes" id="UP000466535">
    <property type="component" value="Unassembled WGS sequence"/>
</dbReference>
<feature type="transmembrane region" description="Helical" evidence="1">
    <location>
        <begin position="12"/>
        <end position="32"/>
    </location>
</feature>
<dbReference type="OrthoDB" id="203217at2157"/>
<comment type="caution">
    <text evidence="2">The sequence shown here is derived from an EMBL/GenBank/DDBJ whole genome shotgun (WGS) entry which is preliminary data.</text>
</comment>
<name>A0A6B0T1Y9_9EURY</name>
<keyword evidence="1" id="KW-0812">Transmembrane</keyword>
<proteinExistence type="predicted"/>
<protein>
    <submittedName>
        <fullName evidence="2">Uncharacterized protein</fullName>
    </submittedName>
</protein>
<dbReference type="AlphaFoldDB" id="A0A6B0T1Y9"/>
<evidence type="ECO:0000256" key="1">
    <source>
        <dbReference type="SAM" id="Phobius"/>
    </source>
</evidence>
<organism evidence="2 3">
    <name type="scientific">Halovenus carboxidivorans</name>
    <dbReference type="NCBI Taxonomy" id="2692199"/>
    <lineage>
        <taxon>Archaea</taxon>
        <taxon>Methanobacteriati</taxon>
        <taxon>Methanobacteriota</taxon>
        <taxon>Stenosarchaea group</taxon>
        <taxon>Halobacteria</taxon>
        <taxon>Halobacteriales</taxon>
        <taxon>Haloarculaceae</taxon>
        <taxon>Halovenus</taxon>
    </lineage>
</organism>
<dbReference type="EMBL" id="WUUT01000003">
    <property type="protein sequence ID" value="MXR51965.1"/>
    <property type="molecule type" value="Genomic_DNA"/>
</dbReference>
<keyword evidence="1" id="KW-1133">Transmembrane helix</keyword>
<gene>
    <name evidence="2" type="ORF">GRX03_10180</name>
</gene>
<sequence>MTRDRAINTVVDVALALSFLGIAVLVLSTVTFPEQPEPQQFDADRTAAVLATSTFNVSYSVEPVLEEARAAEELDEDLRSQRISHGTVAAHVAAAAVANLTIRSERVTATGRQYRDAVDNQLRNHLAGTQFETSVAAHWEPYPEAVVGGTATVGADPPPDRDIRTSELTVSSGFDPVRAEALEAVDDGGGYGAVADLIARATIEGYLPAVESKHALEADRSSSVLTRYRYERLSELLEDSTTEAIRDEIEQADAEPADANEQLAAALAAEMKPELRQRFETPRAAARSLTVGTVTITVRTWEP</sequence>